<accession>A0AC35G189</accession>
<protein>
    <submittedName>
        <fullName evidence="2">Uncharacterized protein</fullName>
    </submittedName>
</protein>
<evidence type="ECO:0000313" key="1">
    <source>
        <dbReference type="Proteomes" id="UP000887580"/>
    </source>
</evidence>
<evidence type="ECO:0000313" key="2">
    <source>
        <dbReference type="WBParaSite" id="PS1159_v2.g22887.t1"/>
    </source>
</evidence>
<dbReference type="WBParaSite" id="PS1159_v2.g22887.t1">
    <property type="protein sequence ID" value="PS1159_v2.g22887.t1"/>
    <property type="gene ID" value="PS1159_v2.g22887"/>
</dbReference>
<organism evidence="1 2">
    <name type="scientific">Panagrolaimus sp. PS1159</name>
    <dbReference type="NCBI Taxonomy" id="55785"/>
    <lineage>
        <taxon>Eukaryota</taxon>
        <taxon>Metazoa</taxon>
        <taxon>Ecdysozoa</taxon>
        <taxon>Nematoda</taxon>
        <taxon>Chromadorea</taxon>
        <taxon>Rhabditida</taxon>
        <taxon>Tylenchina</taxon>
        <taxon>Panagrolaimomorpha</taxon>
        <taxon>Panagrolaimoidea</taxon>
        <taxon>Panagrolaimidae</taxon>
        <taxon>Panagrolaimus</taxon>
    </lineage>
</organism>
<name>A0AC35G189_9BILA</name>
<sequence>MDFAKHELKNAKTPEVVEMKNSVYENSQKHFETQLQKVLALLDQFPKMKDSHLKDVQTFHAIYKVYHEQMSHVLIAK</sequence>
<proteinExistence type="predicted"/>
<dbReference type="Proteomes" id="UP000887580">
    <property type="component" value="Unplaced"/>
</dbReference>
<reference evidence="2" key="1">
    <citation type="submission" date="2022-11" db="UniProtKB">
        <authorList>
            <consortium name="WormBaseParasite"/>
        </authorList>
    </citation>
    <scope>IDENTIFICATION</scope>
</reference>